<protein>
    <submittedName>
        <fullName evidence="1">Uncharacterized protein</fullName>
    </submittedName>
</protein>
<accession>A0A8T1U688</accession>
<name>A0A8T1U688_9STRA</name>
<dbReference type="AlphaFoldDB" id="A0A8T1U688"/>
<evidence type="ECO:0000313" key="1">
    <source>
        <dbReference type="EMBL" id="KAG6952838.1"/>
    </source>
</evidence>
<gene>
    <name evidence="1" type="ORF">JG687_00012755</name>
</gene>
<dbReference type="EMBL" id="JAENGZ010000883">
    <property type="protein sequence ID" value="KAG6952838.1"/>
    <property type="molecule type" value="Genomic_DNA"/>
</dbReference>
<proteinExistence type="predicted"/>
<evidence type="ECO:0000313" key="2">
    <source>
        <dbReference type="Proteomes" id="UP000688947"/>
    </source>
</evidence>
<dbReference type="Proteomes" id="UP000688947">
    <property type="component" value="Unassembled WGS sequence"/>
</dbReference>
<reference evidence="1" key="1">
    <citation type="submission" date="2021-01" db="EMBL/GenBank/DDBJ databases">
        <title>Phytophthora aleatoria, a newly-described species from Pinus radiata is distinct from Phytophthora cactorum isolates based on comparative genomics.</title>
        <authorList>
            <person name="Mcdougal R."/>
            <person name="Panda P."/>
            <person name="Williams N."/>
            <person name="Studholme D.J."/>
        </authorList>
    </citation>
    <scope>NUCLEOTIDE SEQUENCE</scope>
    <source>
        <strain evidence="1">NZFS 3830</strain>
    </source>
</reference>
<comment type="caution">
    <text evidence="1">The sequence shown here is derived from an EMBL/GenBank/DDBJ whole genome shotgun (WGS) entry which is preliminary data.</text>
</comment>
<sequence>MIHCFQMIGGKVAGHLRPLLTKLPKWRFNVMLARRYAKAWKTCIRCRRLRLSFLLRWSSQFVAAAFNSCSTSMLQWSFNSALDDCSAELKPSSQTVLFVILAVEAFYLRVPLCFS</sequence>
<organism evidence="1 2">
    <name type="scientific">Phytophthora cactorum</name>
    <dbReference type="NCBI Taxonomy" id="29920"/>
    <lineage>
        <taxon>Eukaryota</taxon>
        <taxon>Sar</taxon>
        <taxon>Stramenopiles</taxon>
        <taxon>Oomycota</taxon>
        <taxon>Peronosporomycetes</taxon>
        <taxon>Peronosporales</taxon>
        <taxon>Peronosporaceae</taxon>
        <taxon>Phytophthora</taxon>
    </lineage>
</organism>